<sequence>MIFDTHAAVESYNAIEKFFSCIMEENSSVSEHVLKMSGYADKLVSLGITIPIDLGIHRVLQSLPPSYKSFVMNYNMQGMKKSLPELLSMLKTAEVEIRKEHQVLMINRTTGFKKDKKGKHKGKKGGKSVAMPEKKPRAGPKSDTECYYCKGTGHWKRNWPKYLADKKSGKANKGICDIHVIDVYLTSTRSSTWLFDTGSVANICKSVQGLRNKRQLARDEVRMRVGNGSKVDVIAVGTLPLNLPSGLVINLNNCYLVLALRMNIVSGSCLMQSGHSFKSENNDYSIYKNDIFYGHAPMLNGLFLIDLDSNITHIHNVNAKKIKLDDDMFTYMWHCRLGHIGVKCMKKLHSDGLLESLDFESFDTCEPCLMGKVTRTPFSGSMERATDLLEIIHTDVCGPMSVSARGGYHYFVTFTDDLSRYGYIYLMKHKSETFEKFQEFQNEVENHRNRKIKFLRSDRGGEYLSYEFSTHMKECGIVSQLTPAGTPQRNGVSERRNLWGCDVYVKKLQPHKLEPKAEKCVFIGYLKETIGYTFYHRSKCKVFVAKNGSFLQKEFFAKGVSSRKVELEEVIEPSLHGMASGTTPKVVSELTSPDEERANDNDHETLKEDTAEPRRSSRTRAAPELYDNPVVNFMVDEMDDPVTYEEAMMSPDSNKWLEAMKSEMESMYENQVWNLVDLPHDRKAVENKWIFKRKTDADGNVTIYKAQLVAKGFRQIQGVDYNETFSPVAMLKSVRIMLAIAAYFDYEIWQMDVKTAFLNGNIEEELYMIQPKGFVDPKDANKSTYLDKILKKFNMDESKKGFLPMLQGKTLSKTQSPATAEEREVMDKIPDASAIGSIMYAMLCTRPDVAHAISLTSRYQSDPGSEHWIAVKNILKYLTRTKDMFLIYRGEEELVAKCYIDASFDTDPDDSKSQSGYVFLLNGATVSWRSSKQPVVAGSTTEAEYVAASEAAQEAVWMKEFITKLGVVPSVLDPMVIYCNNNGAITNAKEPRSHKNSKHIKRRFHSIREHVKGGDIKICKVHTDLNVADPLTKVLPRAKHDQHQNSMGVRFITM</sequence>
<reference evidence="1" key="1">
    <citation type="submission" date="2021-05" db="EMBL/GenBank/DDBJ databases">
        <authorList>
            <person name="Scholz U."/>
            <person name="Mascher M."/>
            <person name="Fiebig A."/>
        </authorList>
    </citation>
    <scope>NUCLEOTIDE SEQUENCE [LARGE SCALE GENOMIC DNA]</scope>
</reference>
<evidence type="ECO:0000313" key="1">
    <source>
        <dbReference type="EnsemblPlants" id="AVESA.00010b.r2.4CG1307790.1.CDS"/>
    </source>
</evidence>
<evidence type="ECO:0000313" key="2">
    <source>
        <dbReference type="Proteomes" id="UP001732700"/>
    </source>
</evidence>
<organism evidence="1 2">
    <name type="scientific">Avena sativa</name>
    <name type="common">Oat</name>
    <dbReference type="NCBI Taxonomy" id="4498"/>
    <lineage>
        <taxon>Eukaryota</taxon>
        <taxon>Viridiplantae</taxon>
        <taxon>Streptophyta</taxon>
        <taxon>Embryophyta</taxon>
        <taxon>Tracheophyta</taxon>
        <taxon>Spermatophyta</taxon>
        <taxon>Magnoliopsida</taxon>
        <taxon>Liliopsida</taxon>
        <taxon>Poales</taxon>
        <taxon>Poaceae</taxon>
        <taxon>BOP clade</taxon>
        <taxon>Pooideae</taxon>
        <taxon>Poodae</taxon>
        <taxon>Poeae</taxon>
        <taxon>Poeae Chloroplast Group 1 (Aveneae type)</taxon>
        <taxon>Aveninae</taxon>
        <taxon>Avena</taxon>
    </lineage>
</organism>
<protein>
    <submittedName>
        <fullName evidence="1">Uncharacterized protein</fullName>
    </submittedName>
</protein>
<keyword evidence="2" id="KW-1185">Reference proteome</keyword>
<reference evidence="1" key="2">
    <citation type="submission" date="2025-09" db="UniProtKB">
        <authorList>
            <consortium name="EnsemblPlants"/>
        </authorList>
    </citation>
    <scope>IDENTIFICATION</scope>
</reference>
<proteinExistence type="predicted"/>
<dbReference type="Proteomes" id="UP001732700">
    <property type="component" value="Chromosome 4C"/>
</dbReference>
<accession>A0ACD5WX49</accession>
<name>A0ACD5WX49_AVESA</name>
<dbReference type="EnsemblPlants" id="AVESA.00010b.r2.4CG1307790.1">
    <property type="protein sequence ID" value="AVESA.00010b.r2.4CG1307790.1.CDS"/>
    <property type="gene ID" value="AVESA.00010b.r2.4CG1307790"/>
</dbReference>